<keyword evidence="4 5" id="KW-0472">Membrane</keyword>
<feature type="transmembrane region" description="Helical" evidence="5">
    <location>
        <begin position="145"/>
        <end position="163"/>
    </location>
</feature>
<reference evidence="6 7" key="1">
    <citation type="submission" date="2019-04" db="EMBL/GenBank/DDBJ databases">
        <title>Azoarcus nasutitermitis sp. nov. isolated from termite nest.</title>
        <authorList>
            <person name="Lin S.-Y."/>
            <person name="Hameed A."/>
            <person name="Hsu Y.-H."/>
            <person name="Young C.-C."/>
        </authorList>
    </citation>
    <scope>NUCLEOTIDE SEQUENCE [LARGE SCALE GENOMIC DNA]</scope>
    <source>
        <strain evidence="6 7">CC-YHH838</strain>
    </source>
</reference>
<feature type="transmembrane region" description="Helical" evidence="5">
    <location>
        <begin position="46"/>
        <end position="66"/>
    </location>
</feature>
<sequence length="202" mass="22954">MKFLFDLLPVILFFGVYKFAGANQDAAYQLADQWLGAGITPQQAPILLATAVTILATFAQIGWVWLRHRKVDTMLWVSLVIIVVFGGATLLFHNPTFIKWKPTALYWLFGGVLAISALLFRRNLIRRMLEAQIRLPDAVWDKLNLAWAGFFLTMGVLNLYVAYSFSEEAWVNFKLFGGMGLMFAFVLAQGFFLSKYLEEDPQ</sequence>
<protein>
    <recommendedName>
        <fullName evidence="5">Inner membrane-spanning protein YciB</fullName>
    </recommendedName>
</protein>
<dbReference type="NCBIfam" id="TIGR00997">
    <property type="entry name" value="ispZ"/>
    <property type="match status" value="1"/>
</dbReference>
<dbReference type="Pfam" id="PF04279">
    <property type="entry name" value="IspA"/>
    <property type="match status" value="1"/>
</dbReference>
<organism evidence="6 7">
    <name type="scientific">Pseudothauera nasutitermitis</name>
    <dbReference type="NCBI Taxonomy" id="2565930"/>
    <lineage>
        <taxon>Bacteria</taxon>
        <taxon>Pseudomonadati</taxon>
        <taxon>Pseudomonadota</taxon>
        <taxon>Betaproteobacteria</taxon>
        <taxon>Rhodocyclales</taxon>
        <taxon>Zoogloeaceae</taxon>
        <taxon>Pseudothauera</taxon>
    </lineage>
</organism>
<comment type="function">
    <text evidence="5">Plays a role in cell envelope biogenesis, maintenance of cell envelope integrity and membrane homeostasis.</text>
</comment>
<evidence type="ECO:0000256" key="5">
    <source>
        <dbReference type="HAMAP-Rule" id="MF_00189"/>
    </source>
</evidence>
<evidence type="ECO:0000313" key="7">
    <source>
        <dbReference type="Proteomes" id="UP000308430"/>
    </source>
</evidence>
<dbReference type="InterPro" id="IPR006008">
    <property type="entry name" value="YciB"/>
</dbReference>
<dbReference type="PANTHER" id="PTHR36917">
    <property type="entry name" value="INTRACELLULAR SEPTATION PROTEIN A-RELATED"/>
    <property type="match status" value="1"/>
</dbReference>
<keyword evidence="1 5" id="KW-1003">Cell membrane</keyword>
<dbReference type="OrthoDB" id="9788219at2"/>
<dbReference type="RefSeq" id="WP_136347055.1">
    <property type="nucleotide sequence ID" value="NZ_SSOC01000002.1"/>
</dbReference>
<comment type="subcellular location">
    <subcellularLocation>
        <location evidence="5">Cell inner membrane</location>
        <topology evidence="5">Multi-pass membrane protein</topology>
    </subcellularLocation>
</comment>
<keyword evidence="5" id="KW-0997">Cell inner membrane</keyword>
<proteinExistence type="inferred from homology"/>
<dbReference type="GO" id="GO:0005886">
    <property type="term" value="C:plasma membrane"/>
    <property type="evidence" value="ECO:0007669"/>
    <property type="project" value="UniProtKB-SubCell"/>
</dbReference>
<accession>A0A4S4B0P7</accession>
<dbReference type="AlphaFoldDB" id="A0A4S4B0P7"/>
<keyword evidence="3 5" id="KW-1133">Transmembrane helix</keyword>
<dbReference type="HAMAP" id="MF_00189">
    <property type="entry name" value="YciB"/>
    <property type="match status" value="1"/>
</dbReference>
<evidence type="ECO:0000313" key="6">
    <source>
        <dbReference type="EMBL" id="THF66106.1"/>
    </source>
</evidence>
<dbReference type="PANTHER" id="PTHR36917:SF1">
    <property type="entry name" value="INNER MEMBRANE-SPANNING PROTEIN YCIB"/>
    <property type="match status" value="1"/>
</dbReference>
<comment type="similarity">
    <text evidence="5">Belongs to the YciB family.</text>
</comment>
<dbReference type="Proteomes" id="UP000308430">
    <property type="component" value="Unassembled WGS sequence"/>
</dbReference>
<feature type="transmembrane region" description="Helical" evidence="5">
    <location>
        <begin position="175"/>
        <end position="193"/>
    </location>
</feature>
<feature type="transmembrane region" description="Helical" evidence="5">
    <location>
        <begin position="73"/>
        <end position="92"/>
    </location>
</feature>
<comment type="caution">
    <text evidence="6">The sequence shown here is derived from an EMBL/GenBank/DDBJ whole genome shotgun (WGS) entry which is preliminary data.</text>
</comment>
<dbReference type="NCBIfam" id="NF001325">
    <property type="entry name" value="PRK00259.1-3"/>
    <property type="match status" value="1"/>
</dbReference>
<keyword evidence="7" id="KW-1185">Reference proteome</keyword>
<evidence type="ECO:0000256" key="1">
    <source>
        <dbReference type="ARBA" id="ARBA00022475"/>
    </source>
</evidence>
<feature type="transmembrane region" description="Helical" evidence="5">
    <location>
        <begin position="104"/>
        <end position="124"/>
    </location>
</feature>
<keyword evidence="2 5" id="KW-0812">Transmembrane</keyword>
<gene>
    <name evidence="5" type="primary">yciB</name>
    <name evidence="6" type="ORF">E6C76_04410</name>
</gene>
<dbReference type="EMBL" id="SSOC01000002">
    <property type="protein sequence ID" value="THF66106.1"/>
    <property type="molecule type" value="Genomic_DNA"/>
</dbReference>
<evidence type="ECO:0000256" key="4">
    <source>
        <dbReference type="ARBA" id="ARBA00023136"/>
    </source>
</evidence>
<name>A0A4S4B0P7_9RHOO</name>
<evidence type="ECO:0000256" key="3">
    <source>
        <dbReference type="ARBA" id="ARBA00022989"/>
    </source>
</evidence>
<evidence type="ECO:0000256" key="2">
    <source>
        <dbReference type="ARBA" id="ARBA00022692"/>
    </source>
</evidence>